<organism evidence="3">
    <name type="scientific">Blumeria graminis f. sp. tritici 96224</name>
    <dbReference type="NCBI Taxonomy" id="1268274"/>
    <lineage>
        <taxon>Eukaryota</taxon>
        <taxon>Fungi</taxon>
        <taxon>Dikarya</taxon>
        <taxon>Ascomycota</taxon>
        <taxon>Pezizomycotina</taxon>
        <taxon>Leotiomycetes</taxon>
        <taxon>Erysiphales</taxon>
        <taxon>Erysiphaceae</taxon>
        <taxon>Blumeria</taxon>
    </lineage>
</organism>
<accession>A0A061HSF7</accession>
<name>A0A061HSF7_BLUGR</name>
<dbReference type="CDD" id="cd02883">
    <property type="entry name" value="NUDIX_Hydrolase"/>
    <property type="match status" value="1"/>
</dbReference>
<evidence type="ECO:0000313" key="2">
    <source>
        <dbReference type="EMBL" id="EPQ67795.1"/>
    </source>
</evidence>
<dbReference type="PANTHER" id="PTHR43736:SF1">
    <property type="entry name" value="DIHYDRONEOPTERIN TRIPHOSPHATE DIPHOSPHATASE"/>
    <property type="match status" value="1"/>
</dbReference>
<reference evidence="2" key="2">
    <citation type="submission" date="2013-01" db="EMBL/GenBank/DDBJ databases">
        <title>The wheat powdery mildew genome reveals unique evolution of an obligate biotroph.</title>
        <authorList>
            <person name="Oberhaensli S."/>
            <person name="Wicker T."/>
            <person name="Keller B."/>
        </authorList>
    </citation>
    <scope>NUCLEOTIDE SEQUENCE</scope>
    <source>
        <strain evidence="2">96224</strain>
    </source>
</reference>
<dbReference type="Proteomes" id="UP000053110">
    <property type="component" value="Unassembled WGS sequence"/>
</dbReference>
<evidence type="ECO:0000313" key="3">
    <source>
        <dbReference type="EMBL" id="SUZ06955.1"/>
    </source>
</evidence>
<dbReference type="Gene3D" id="3.90.79.10">
    <property type="entry name" value="Nucleoside Triphosphate Pyrophosphohydrolase"/>
    <property type="match status" value="1"/>
</dbReference>
<protein>
    <submittedName>
        <fullName evidence="3">Bgt-2130</fullName>
    </submittedName>
</protein>
<dbReference type="OrthoDB" id="276276at2759"/>
<proteinExistence type="predicted"/>
<feature type="domain" description="Nudix hydrolase" evidence="1">
    <location>
        <begin position="39"/>
        <end position="171"/>
    </location>
</feature>
<dbReference type="EMBL" id="UIGY01000001">
    <property type="protein sequence ID" value="SUZ06955.1"/>
    <property type="molecule type" value="Genomic_DNA"/>
</dbReference>
<dbReference type="InterPro" id="IPR015797">
    <property type="entry name" value="NUDIX_hydrolase-like_dom_sf"/>
</dbReference>
<evidence type="ECO:0000259" key="1">
    <source>
        <dbReference type="PROSITE" id="PS51462"/>
    </source>
</evidence>
<dbReference type="SUPFAM" id="SSF55811">
    <property type="entry name" value="Nudix"/>
    <property type="match status" value="1"/>
</dbReference>
<dbReference type="PANTHER" id="PTHR43736">
    <property type="entry name" value="ADP-RIBOSE PYROPHOSPHATASE"/>
    <property type="match status" value="1"/>
</dbReference>
<gene>
    <name evidence="2" type="ORF">BGT96224_2130</name>
    <name evidence="3" type="ORF">BGT96224V2_LOCUS316</name>
</gene>
<reference evidence="3" key="3">
    <citation type="submission" date="2018-07" db="EMBL/GenBank/DDBJ databases">
        <authorList>
            <person name="Quirk P.G."/>
            <person name="Krulwich T.A."/>
        </authorList>
    </citation>
    <scope>NUCLEOTIDE SEQUENCE</scope>
    <source>
        <strain evidence="3">96224</strain>
    </source>
</reference>
<reference evidence="4" key="1">
    <citation type="journal article" date="2013" name="Nat. Genet.">
        <title>The wheat powdery mildew genome shows the unique evolution of an obligate biotroph.</title>
        <authorList>
            <person name="Wicker T."/>
            <person name="Oberhaensli S."/>
            <person name="Parlange F."/>
            <person name="Buchmann J.P."/>
            <person name="Shatalina M."/>
            <person name="Roffler S."/>
            <person name="Ben-David R."/>
            <person name="Dolezel J."/>
            <person name="Simkova H."/>
            <person name="Schulze-Lefert P."/>
            <person name="Spanu P.D."/>
            <person name="Bruggmann R."/>
            <person name="Amselem J."/>
            <person name="Quesneville H."/>
            <person name="Ver Loren van Themaat E."/>
            <person name="Paape T."/>
            <person name="Shimizu K.K."/>
            <person name="Keller B."/>
        </authorList>
    </citation>
    <scope>NUCLEOTIDE SEQUENCE [LARGE SCALE GENOMIC DNA]</scope>
    <source>
        <strain evidence="4">96224</strain>
    </source>
</reference>
<dbReference type="HOGENOM" id="CLU_067850_0_0_1"/>
<dbReference type="AlphaFoldDB" id="A0A061HSF7"/>
<dbReference type="Pfam" id="PF00293">
    <property type="entry name" value="NUDIX"/>
    <property type="match status" value="1"/>
</dbReference>
<sequence>MALSIPIALGPCYNYKTSPTISKFKRSMCDYLGDLNAEFDVICTGAFIFDHQDRILLIQRAATDTWPNFWEVPGGACEVSDSTILDSLVREVWEETGLTVTGIFSAVNDGGKMISSRKKLRILKYEFEVEVECTDLIRLNPAEHQTFKWVTAEDCELAHHGGGNSPSRVQFTSEYQASTVLESFRQRKERKSTTFN</sequence>
<dbReference type="EMBL" id="KE373378">
    <property type="protein sequence ID" value="EPQ67795.1"/>
    <property type="molecule type" value="Genomic_DNA"/>
</dbReference>
<dbReference type="InterPro" id="IPR000086">
    <property type="entry name" value="NUDIX_hydrolase_dom"/>
</dbReference>
<evidence type="ECO:0000313" key="4">
    <source>
        <dbReference type="Proteomes" id="UP000053110"/>
    </source>
</evidence>
<dbReference type="PROSITE" id="PS51462">
    <property type="entry name" value="NUDIX"/>
    <property type="match status" value="1"/>
</dbReference>